<dbReference type="SMART" id="SM00236">
    <property type="entry name" value="fCBD"/>
    <property type="match status" value="1"/>
</dbReference>
<dbReference type="GO" id="GO:0005576">
    <property type="term" value="C:extracellular region"/>
    <property type="evidence" value="ECO:0007669"/>
    <property type="project" value="InterPro"/>
</dbReference>
<feature type="region of interest" description="Disordered" evidence="2">
    <location>
        <begin position="134"/>
        <end position="171"/>
    </location>
</feature>
<dbReference type="PROSITE" id="PS51164">
    <property type="entry name" value="CBM1_2"/>
    <property type="match status" value="1"/>
</dbReference>
<feature type="compositionally biased region" description="Low complexity" evidence="2">
    <location>
        <begin position="134"/>
        <end position="165"/>
    </location>
</feature>
<accession>A0A3N4HQI4</accession>
<feature type="signal peptide" evidence="3">
    <location>
        <begin position="1"/>
        <end position="19"/>
    </location>
</feature>
<dbReference type="AlphaFoldDB" id="A0A3N4HQI4"/>
<dbReference type="SUPFAM" id="SSF57180">
    <property type="entry name" value="Cellulose-binding domain"/>
    <property type="match status" value="1"/>
</dbReference>
<dbReference type="PROSITE" id="PS00562">
    <property type="entry name" value="CBM1_1"/>
    <property type="match status" value="1"/>
</dbReference>
<reference evidence="5 6" key="1">
    <citation type="journal article" date="2018" name="Nat. Ecol. Evol.">
        <title>Pezizomycetes genomes reveal the molecular basis of ectomycorrhizal truffle lifestyle.</title>
        <authorList>
            <person name="Murat C."/>
            <person name="Payen T."/>
            <person name="Noel B."/>
            <person name="Kuo A."/>
            <person name="Morin E."/>
            <person name="Chen J."/>
            <person name="Kohler A."/>
            <person name="Krizsan K."/>
            <person name="Balestrini R."/>
            <person name="Da Silva C."/>
            <person name="Montanini B."/>
            <person name="Hainaut M."/>
            <person name="Levati E."/>
            <person name="Barry K.W."/>
            <person name="Belfiori B."/>
            <person name="Cichocki N."/>
            <person name="Clum A."/>
            <person name="Dockter R.B."/>
            <person name="Fauchery L."/>
            <person name="Guy J."/>
            <person name="Iotti M."/>
            <person name="Le Tacon F."/>
            <person name="Lindquist E.A."/>
            <person name="Lipzen A."/>
            <person name="Malagnac F."/>
            <person name="Mello A."/>
            <person name="Molinier V."/>
            <person name="Miyauchi S."/>
            <person name="Poulain J."/>
            <person name="Riccioni C."/>
            <person name="Rubini A."/>
            <person name="Sitrit Y."/>
            <person name="Splivallo R."/>
            <person name="Traeger S."/>
            <person name="Wang M."/>
            <person name="Zifcakova L."/>
            <person name="Wipf D."/>
            <person name="Zambonelli A."/>
            <person name="Paolocci F."/>
            <person name="Nowrousian M."/>
            <person name="Ottonello S."/>
            <person name="Baldrian P."/>
            <person name="Spatafora J.W."/>
            <person name="Henrissat B."/>
            <person name="Nagy L.G."/>
            <person name="Aury J.M."/>
            <person name="Wincker P."/>
            <person name="Grigoriev I.V."/>
            <person name="Bonfante P."/>
            <person name="Martin F.M."/>
        </authorList>
    </citation>
    <scope>NUCLEOTIDE SEQUENCE [LARGE SCALE GENOMIC DNA]</scope>
    <source>
        <strain evidence="5 6">RN42</strain>
    </source>
</reference>
<dbReference type="Pfam" id="PF00734">
    <property type="entry name" value="CBM_1"/>
    <property type="match status" value="1"/>
</dbReference>
<protein>
    <recommendedName>
        <fullName evidence="4">CBM1 domain-containing protein</fullName>
    </recommendedName>
</protein>
<feature type="chain" id="PRO_5018212299" description="CBM1 domain-containing protein" evidence="3">
    <location>
        <begin position="20"/>
        <end position="195"/>
    </location>
</feature>
<dbReference type="EMBL" id="ML119781">
    <property type="protein sequence ID" value="RPA74758.1"/>
    <property type="molecule type" value="Genomic_DNA"/>
</dbReference>
<dbReference type="STRING" id="1160509.A0A3N4HQI4"/>
<evidence type="ECO:0000256" key="1">
    <source>
        <dbReference type="ARBA" id="ARBA00022729"/>
    </source>
</evidence>
<keyword evidence="6" id="KW-1185">Reference proteome</keyword>
<dbReference type="InterPro" id="IPR000254">
    <property type="entry name" value="CBD"/>
</dbReference>
<feature type="domain" description="CBM1" evidence="4">
    <location>
        <begin position="21"/>
        <end position="57"/>
    </location>
</feature>
<organism evidence="5 6">
    <name type="scientific">Ascobolus immersus RN42</name>
    <dbReference type="NCBI Taxonomy" id="1160509"/>
    <lineage>
        <taxon>Eukaryota</taxon>
        <taxon>Fungi</taxon>
        <taxon>Dikarya</taxon>
        <taxon>Ascomycota</taxon>
        <taxon>Pezizomycotina</taxon>
        <taxon>Pezizomycetes</taxon>
        <taxon>Pezizales</taxon>
        <taxon>Ascobolaceae</taxon>
        <taxon>Ascobolus</taxon>
    </lineage>
</organism>
<dbReference type="GO" id="GO:0030248">
    <property type="term" value="F:cellulose binding"/>
    <property type="evidence" value="ECO:0007669"/>
    <property type="project" value="InterPro"/>
</dbReference>
<evidence type="ECO:0000256" key="2">
    <source>
        <dbReference type="SAM" id="MobiDB-lite"/>
    </source>
</evidence>
<dbReference type="Proteomes" id="UP000275078">
    <property type="component" value="Unassembled WGS sequence"/>
</dbReference>
<sequence length="195" mass="20460">MKLSTFITVIAVAIPAVSAQATQSQYGRCGGGDWTGPTKCASGNYCKCQNEWYWQCVNPNSDQSPNDGCASIGNPTKWIPTATYTTKPITTTTSKPSTTKPTTTTKSTAITTKTTNITKTSTVTQTVIITQSSTVTPTSTPKPTTIITSTTKPTTTPKPTTSTSSDGDGETVIITRPISSTVTVTFTSAPGWGGW</sequence>
<name>A0A3N4HQI4_ASCIM</name>
<dbReference type="GO" id="GO:0005975">
    <property type="term" value="P:carbohydrate metabolic process"/>
    <property type="evidence" value="ECO:0007669"/>
    <property type="project" value="InterPro"/>
</dbReference>
<dbReference type="InterPro" id="IPR035971">
    <property type="entry name" value="CBD_sf"/>
</dbReference>
<gene>
    <name evidence="5" type="ORF">BJ508DRAFT_418472</name>
</gene>
<evidence type="ECO:0000313" key="5">
    <source>
        <dbReference type="EMBL" id="RPA74758.1"/>
    </source>
</evidence>
<evidence type="ECO:0000259" key="4">
    <source>
        <dbReference type="PROSITE" id="PS51164"/>
    </source>
</evidence>
<keyword evidence="1 3" id="KW-0732">Signal</keyword>
<evidence type="ECO:0000256" key="3">
    <source>
        <dbReference type="SAM" id="SignalP"/>
    </source>
</evidence>
<proteinExistence type="predicted"/>
<dbReference type="OrthoDB" id="2119228at2759"/>
<evidence type="ECO:0000313" key="6">
    <source>
        <dbReference type="Proteomes" id="UP000275078"/>
    </source>
</evidence>